<comment type="caution">
    <text evidence="2">The sequence shown here is derived from an EMBL/GenBank/DDBJ whole genome shotgun (WGS) entry which is preliminary data.</text>
</comment>
<sequence length="91" mass="10110">MVEQQVFLWLVQVFATFGAAWLAWRGAIMAMHRVTGRHIEDCRSDLSHGLVFLAYGLFPAGIAYLLTGTAWIIPLSLAVAVWAGFRFNGRA</sequence>
<dbReference type="EMBL" id="JAGISH010000015">
    <property type="protein sequence ID" value="MBP0484680.1"/>
    <property type="molecule type" value="Genomic_DNA"/>
</dbReference>
<accession>A0A940MRV1</accession>
<proteinExistence type="predicted"/>
<reference evidence="2" key="1">
    <citation type="submission" date="2021-03" db="EMBL/GenBank/DDBJ databases">
        <title>Sagittula salina sp. nov. strain M10.9X isolated from the marine waste.</title>
        <authorList>
            <person name="Satari L."/>
            <person name="Molina-Menor E."/>
            <person name="Vidal-Verdu A."/>
            <person name="Pascual J."/>
            <person name="Pereto J."/>
            <person name="Porcar M."/>
        </authorList>
    </citation>
    <scope>NUCLEOTIDE SEQUENCE</scope>
    <source>
        <strain evidence="2">M10.9X</strain>
    </source>
</reference>
<evidence type="ECO:0000256" key="1">
    <source>
        <dbReference type="SAM" id="Phobius"/>
    </source>
</evidence>
<keyword evidence="1" id="KW-0472">Membrane</keyword>
<dbReference type="Proteomes" id="UP000675940">
    <property type="component" value="Unassembled WGS sequence"/>
</dbReference>
<evidence type="ECO:0000313" key="2">
    <source>
        <dbReference type="EMBL" id="MBP0484680.1"/>
    </source>
</evidence>
<keyword evidence="1" id="KW-1133">Transmembrane helix</keyword>
<gene>
    <name evidence="2" type="ORF">J5474_19585</name>
</gene>
<feature type="transmembrane region" description="Helical" evidence="1">
    <location>
        <begin position="71"/>
        <end position="89"/>
    </location>
</feature>
<dbReference type="AlphaFoldDB" id="A0A940MRV1"/>
<keyword evidence="3" id="KW-1185">Reference proteome</keyword>
<feature type="transmembrane region" description="Helical" evidence="1">
    <location>
        <begin position="6"/>
        <end position="24"/>
    </location>
</feature>
<dbReference type="RefSeq" id="WP_209363241.1">
    <property type="nucleotide sequence ID" value="NZ_JAGISH010000015.1"/>
</dbReference>
<keyword evidence="1" id="KW-0812">Transmembrane</keyword>
<name>A0A940MRV1_9RHOB</name>
<protein>
    <submittedName>
        <fullName evidence="2">Uncharacterized protein</fullName>
    </submittedName>
</protein>
<organism evidence="2 3">
    <name type="scientific">Sagittula salina</name>
    <dbReference type="NCBI Taxonomy" id="2820268"/>
    <lineage>
        <taxon>Bacteria</taxon>
        <taxon>Pseudomonadati</taxon>
        <taxon>Pseudomonadota</taxon>
        <taxon>Alphaproteobacteria</taxon>
        <taxon>Rhodobacterales</taxon>
        <taxon>Roseobacteraceae</taxon>
        <taxon>Sagittula</taxon>
    </lineage>
</organism>
<evidence type="ECO:0000313" key="3">
    <source>
        <dbReference type="Proteomes" id="UP000675940"/>
    </source>
</evidence>